<dbReference type="InterPro" id="IPR000835">
    <property type="entry name" value="HTH_MarR-typ"/>
</dbReference>
<name>A0A328ABF1_9CAUL</name>
<dbReference type="SUPFAM" id="SSF46785">
    <property type="entry name" value="Winged helix' DNA-binding domain"/>
    <property type="match status" value="1"/>
</dbReference>
<dbReference type="PROSITE" id="PS50995">
    <property type="entry name" value="HTH_MARR_2"/>
    <property type="match status" value="1"/>
</dbReference>
<dbReference type="InterPro" id="IPR036388">
    <property type="entry name" value="WH-like_DNA-bd_sf"/>
</dbReference>
<keyword evidence="1" id="KW-0805">Transcription regulation</keyword>
<feature type="domain" description="HTH marR-type" evidence="4">
    <location>
        <begin position="25"/>
        <end position="157"/>
    </location>
</feature>
<dbReference type="Gene3D" id="1.10.10.10">
    <property type="entry name" value="Winged helix-like DNA-binding domain superfamily/Winged helix DNA-binding domain"/>
    <property type="match status" value="1"/>
</dbReference>
<dbReference type="GO" id="GO:0003677">
    <property type="term" value="F:DNA binding"/>
    <property type="evidence" value="ECO:0007669"/>
    <property type="project" value="UniProtKB-KW"/>
</dbReference>
<evidence type="ECO:0000259" key="4">
    <source>
        <dbReference type="PROSITE" id="PS50995"/>
    </source>
</evidence>
<dbReference type="RefSeq" id="WP_111530532.1">
    <property type="nucleotide sequence ID" value="NZ_JBHRSG010000003.1"/>
</dbReference>
<dbReference type="SMART" id="SM00347">
    <property type="entry name" value="HTH_MARR"/>
    <property type="match status" value="1"/>
</dbReference>
<gene>
    <name evidence="5" type="ORF">DJ017_18345</name>
</gene>
<sequence length="159" mass="17821">MSNTDTLPSGAAASTGRSLDLGDLRTLLGFHLRMAHVAMYRDFTASLAELDLTQKQCATLELIDTNRGVSQVDLANTLGTDRATMMAMIDRLENRDLVERRRSQEDRRRQELYLTDKGDDVLKKAKAAIAAHEKRFTSRFSDAELKALVKALRRINEPA</sequence>
<dbReference type="InterPro" id="IPR036390">
    <property type="entry name" value="WH_DNA-bd_sf"/>
</dbReference>
<reference evidence="6" key="1">
    <citation type="submission" date="2018-05" db="EMBL/GenBank/DDBJ databases">
        <authorList>
            <person name="Li X."/>
        </authorList>
    </citation>
    <scope>NUCLEOTIDE SEQUENCE [LARGE SCALE GENOMIC DNA]</scope>
    <source>
        <strain evidence="6">LX32</strain>
    </source>
</reference>
<keyword evidence="3" id="KW-0804">Transcription</keyword>
<dbReference type="PRINTS" id="PR00598">
    <property type="entry name" value="HTHMARR"/>
</dbReference>
<dbReference type="Proteomes" id="UP000249254">
    <property type="component" value="Unassembled WGS sequence"/>
</dbReference>
<accession>A0A328ABF1</accession>
<keyword evidence="6" id="KW-1185">Reference proteome</keyword>
<keyword evidence="2" id="KW-0238">DNA-binding</keyword>
<evidence type="ECO:0000256" key="2">
    <source>
        <dbReference type="ARBA" id="ARBA00023125"/>
    </source>
</evidence>
<organism evidence="5 6">
    <name type="scientific">Phenylobacterium soli</name>
    <dbReference type="NCBI Taxonomy" id="2170551"/>
    <lineage>
        <taxon>Bacteria</taxon>
        <taxon>Pseudomonadati</taxon>
        <taxon>Pseudomonadota</taxon>
        <taxon>Alphaproteobacteria</taxon>
        <taxon>Caulobacterales</taxon>
        <taxon>Caulobacteraceae</taxon>
        <taxon>Phenylobacterium</taxon>
    </lineage>
</organism>
<evidence type="ECO:0000256" key="1">
    <source>
        <dbReference type="ARBA" id="ARBA00023015"/>
    </source>
</evidence>
<evidence type="ECO:0000313" key="6">
    <source>
        <dbReference type="Proteomes" id="UP000249254"/>
    </source>
</evidence>
<proteinExistence type="predicted"/>
<dbReference type="Pfam" id="PF01047">
    <property type="entry name" value="MarR"/>
    <property type="match status" value="1"/>
</dbReference>
<dbReference type="GO" id="GO:0003700">
    <property type="term" value="F:DNA-binding transcription factor activity"/>
    <property type="evidence" value="ECO:0007669"/>
    <property type="project" value="InterPro"/>
</dbReference>
<dbReference type="PANTHER" id="PTHR42756:SF1">
    <property type="entry name" value="TRANSCRIPTIONAL REPRESSOR OF EMRAB OPERON"/>
    <property type="match status" value="1"/>
</dbReference>
<protein>
    <submittedName>
        <fullName evidence="5">MarR family transcriptional regulator</fullName>
    </submittedName>
</protein>
<evidence type="ECO:0000256" key="3">
    <source>
        <dbReference type="ARBA" id="ARBA00023163"/>
    </source>
</evidence>
<comment type="caution">
    <text evidence="5">The sequence shown here is derived from an EMBL/GenBank/DDBJ whole genome shotgun (WGS) entry which is preliminary data.</text>
</comment>
<dbReference type="EMBL" id="QFYQ01000002">
    <property type="protein sequence ID" value="RAK51970.1"/>
    <property type="molecule type" value="Genomic_DNA"/>
</dbReference>
<dbReference type="OrthoDB" id="6331822at2"/>
<dbReference type="PANTHER" id="PTHR42756">
    <property type="entry name" value="TRANSCRIPTIONAL REGULATOR, MARR"/>
    <property type="match status" value="1"/>
</dbReference>
<dbReference type="AlphaFoldDB" id="A0A328ABF1"/>
<evidence type="ECO:0000313" key="5">
    <source>
        <dbReference type="EMBL" id="RAK51970.1"/>
    </source>
</evidence>